<accession>B2VJV2</accession>
<proteinExistence type="predicted"/>
<keyword evidence="1" id="KW-0812">Transmembrane</keyword>
<evidence type="ECO:0000313" key="2">
    <source>
        <dbReference type="EMBL" id="CAO98266.1"/>
    </source>
</evidence>
<organism evidence="2 3">
    <name type="scientific">Erwinia tasmaniensis (strain DSM 17950 / CFBP 7177 / CIP 109463 / NCPPB 4357 / Et1/99)</name>
    <dbReference type="NCBI Taxonomy" id="465817"/>
    <lineage>
        <taxon>Bacteria</taxon>
        <taxon>Pseudomonadati</taxon>
        <taxon>Pseudomonadota</taxon>
        <taxon>Gammaproteobacteria</taxon>
        <taxon>Enterobacterales</taxon>
        <taxon>Erwiniaceae</taxon>
        <taxon>Erwinia</taxon>
    </lineage>
</organism>
<dbReference type="KEGG" id="eta:ETA_32200"/>
<reference evidence="2 3" key="1">
    <citation type="journal article" date="2008" name="Environ. Microbiol.">
        <title>The genome of Erwinia tasmaniensis strain Et1/99, a non-pathogenic bacterium in the genus Erwinia.</title>
        <authorList>
            <person name="Kube M."/>
            <person name="Migdoll A.M."/>
            <person name="Mueller I."/>
            <person name="Kuhl H."/>
            <person name="Beck A."/>
            <person name="Reinhardt R."/>
            <person name="Geider K."/>
        </authorList>
    </citation>
    <scope>NUCLEOTIDE SEQUENCE [LARGE SCALE GENOMIC DNA]</scope>
    <source>
        <strain evidence="3">DSM 17950 / CFBP 7177 / CIP 109463 / NCPPB 4357 / Et1/99</strain>
    </source>
</reference>
<keyword evidence="3" id="KW-1185">Reference proteome</keyword>
<gene>
    <name evidence="2" type="ordered locus">ETA_32200</name>
</gene>
<dbReference type="STRING" id="465817.ETA_32200"/>
<feature type="transmembrane region" description="Helical" evidence="1">
    <location>
        <begin position="12"/>
        <end position="29"/>
    </location>
</feature>
<dbReference type="Proteomes" id="UP000001726">
    <property type="component" value="Chromosome"/>
</dbReference>
<protein>
    <submittedName>
        <fullName evidence="2">Uncharacterized protein</fullName>
    </submittedName>
</protein>
<keyword evidence="1" id="KW-0472">Membrane</keyword>
<dbReference type="AlphaFoldDB" id="B2VJV2"/>
<dbReference type="HOGENOM" id="CLU_2897251_0_0_6"/>
<evidence type="ECO:0000313" key="3">
    <source>
        <dbReference type="Proteomes" id="UP000001726"/>
    </source>
</evidence>
<keyword evidence="1" id="KW-1133">Transmembrane helix</keyword>
<evidence type="ECO:0000256" key="1">
    <source>
        <dbReference type="SAM" id="Phobius"/>
    </source>
</evidence>
<dbReference type="EMBL" id="CU468135">
    <property type="protein sequence ID" value="CAO98266.1"/>
    <property type="molecule type" value="Genomic_DNA"/>
</dbReference>
<name>B2VJV2_ERWT9</name>
<sequence>MWRWVQGCKYAVAHFSMTLLVVCLGKYRCRAGSIKKVFGRVTHDKLLFNMLCNNFSYNINHN</sequence>